<dbReference type="Pfam" id="PF24430">
    <property type="entry name" value="DUF7553"/>
    <property type="match status" value="1"/>
</dbReference>
<gene>
    <name evidence="1" type="ORF">SAMN04488063_2841</name>
</gene>
<evidence type="ECO:0000313" key="2">
    <source>
        <dbReference type="Proteomes" id="UP000198876"/>
    </source>
</evidence>
<proteinExistence type="predicted"/>
<reference evidence="2" key="1">
    <citation type="submission" date="2016-10" db="EMBL/GenBank/DDBJ databases">
        <authorList>
            <person name="Varghese N."/>
            <person name="Submissions S."/>
        </authorList>
    </citation>
    <scope>NUCLEOTIDE SEQUENCE [LARGE SCALE GENOMIC DNA]</scope>
    <source>
        <strain evidence="2">CGMCC 1.7739</strain>
    </source>
</reference>
<name>A0A1I2U9X1_9EURY</name>
<dbReference type="OrthoDB" id="270624at2157"/>
<dbReference type="InterPro" id="IPR013783">
    <property type="entry name" value="Ig-like_fold"/>
</dbReference>
<evidence type="ECO:0000313" key="1">
    <source>
        <dbReference type="EMBL" id="SFG73934.1"/>
    </source>
</evidence>
<accession>A0A1I2U9X1</accession>
<protein>
    <recommendedName>
        <fullName evidence="3">CARDB protein</fullName>
    </recommendedName>
</protein>
<dbReference type="Proteomes" id="UP000198876">
    <property type="component" value="Unassembled WGS sequence"/>
</dbReference>
<dbReference type="RefSeq" id="WP_092893220.1">
    <property type="nucleotide sequence ID" value="NZ_FOOQ01000003.1"/>
</dbReference>
<dbReference type="AlphaFoldDB" id="A0A1I2U9X1"/>
<organism evidence="1 2">
    <name type="scientific">Halopelagius inordinatus</name>
    <dbReference type="NCBI Taxonomy" id="553467"/>
    <lineage>
        <taxon>Archaea</taxon>
        <taxon>Methanobacteriati</taxon>
        <taxon>Methanobacteriota</taxon>
        <taxon>Stenosarchaea group</taxon>
        <taxon>Halobacteria</taxon>
        <taxon>Halobacteriales</taxon>
        <taxon>Haloferacaceae</taxon>
    </lineage>
</organism>
<dbReference type="Gene3D" id="2.60.40.10">
    <property type="entry name" value="Immunoglobulins"/>
    <property type="match status" value="1"/>
</dbReference>
<dbReference type="EMBL" id="FOOQ01000003">
    <property type="protein sequence ID" value="SFG73934.1"/>
    <property type="molecule type" value="Genomic_DNA"/>
</dbReference>
<dbReference type="InterPro" id="IPR055975">
    <property type="entry name" value="DUF7553"/>
</dbReference>
<keyword evidence="2" id="KW-1185">Reference proteome</keyword>
<evidence type="ECO:0008006" key="3">
    <source>
        <dbReference type="Google" id="ProtNLM"/>
    </source>
</evidence>
<sequence>MMANVSRLIDIGDNLKRAREETDGDIDEELDAVQAQLPEFSDRTRADEEDTLDTIDDHLETLETRTDGAATEEIRAARSRIRAVGNSQTGAADSVSVIDAETRYADAGTDRIEGETGGDEVEFWVVLENEGEERRVTVEIPFYRDEQEVARVRGESVRLGSSEQETVTLITEVPDGAEYYAVDIGTTEAGDGPSSGEER</sequence>